<dbReference type="PROSITE" id="PS50943">
    <property type="entry name" value="HTH_CROC1"/>
    <property type="match status" value="1"/>
</dbReference>
<dbReference type="SMART" id="SM00530">
    <property type="entry name" value="HTH_XRE"/>
    <property type="match status" value="1"/>
</dbReference>
<dbReference type="InterPro" id="IPR011990">
    <property type="entry name" value="TPR-like_helical_dom_sf"/>
</dbReference>
<name>A0A8J3B8E5_9ACTN</name>
<organism evidence="2 3">
    <name type="scientific">Pilimelia anulata</name>
    <dbReference type="NCBI Taxonomy" id="53371"/>
    <lineage>
        <taxon>Bacteria</taxon>
        <taxon>Bacillati</taxon>
        <taxon>Actinomycetota</taxon>
        <taxon>Actinomycetes</taxon>
        <taxon>Micromonosporales</taxon>
        <taxon>Micromonosporaceae</taxon>
        <taxon>Pilimelia</taxon>
    </lineage>
</organism>
<dbReference type="SUPFAM" id="SSF47413">
    <property type="entry name" value="lambda repressor-like DNA-binding domains"/>
    <property type="match status" value="1"/>
</dbReference>
<dbReference type="Gene3D" id="1.10.260.40">
    <property type="entry name" value="lambda repressor-like DNA-binding domains"/>
    <property type="match status" value="1"/>
</dbReference>
<evidence type="ECO:0000259" key="1">
    <source>
        <dbReference type="PROSITE" id="PS50943"/>
    </source>
</evidence>
<evidence type="ECO:0000313" key="2">
    <source>
        <dbReference type="EMBL" id="GGJ84517.1"/>
    </source>
</evidence>
<dbReference type="Pfam" id="PF13560">
    <property type="entry name" value="HTH_31"/>
    <property type="match status" value="1"/>
</dbReference>
<dbReference type="SUPFAM" id="SSF48452">
    <property type="entry name" value="TPR-like"/>
    <property type="match status" value="1"/>
</dbReference>
<dbReference type="GO" id="GO:0003677">
    <property type="term" value="F:DNA binding"/>
    <property type="evidence" value="ECO:0007669"/>
    <property type="project" value="InterPro"/>
</dbReference>
<dbReference type="EMBL" id="BMQB01000002">
    <property type="protein sequence ID" value="GGJ84517.1"/>
    <property type="molecule type" value="Genomic_DNA"/>
</dbReference>
<dbReference type="Proteomes" id="UP000649739">
    <property type="component" value="Unassembled WGS sequence"/>
</dbReference>
<dbReference type="AlphaFoldDB" id="A0A8J3B8E5"/>
<proteinExistence type="predicted"/>
<dbReference type="InterPro" id="IPR010982">
    <property type="entry name" value="Lambda_DNA-bd_dom_sf"/>
</dbReference>
<dbReference type="RefSeq" id="WP_189169092.1">
    <property type="nucleotide sequence ID" value="NZ_BMQB01000002.1"/>
</dbReference>
<dbReference type="InterPro" id="IPR001387">
    <property type="entry name" value="Cro/C1-type_HTH"/>
</dbReference>
<gene>
    <name evidence="2" type="ORF">GCM10010123_12720</name>
</gene>
<dbReference type="Gene3D" id="1.25.40.10">
    <property type="entry name" value="Tetratricopeptide repeat domain"/>
    <property type="match status" value="1"/>
</dbReference>
<keyword evidence="3" id="KW-1185">Reference proteome</keyword>
<accession>A0A8J3B8E5</accession>
<feature type="domain" description="HTH cro/C1-type" evidence="1">
    <location>
        <begin position="9"/>
        <end position="51"/>
    </location>
</feature>
<reference evidence="2" key="2">
    <citation type="submission" date="2020-09" db="EMBL/GenBank/DDBJ databases">
        <authorList>
            <person name="Sun Q."/>
            <person name="Ohkuma M."/>
        </authorList>
    </citation>
    <scope>NUCLEOTIDE SEQUENCE</scope>
    <source>
        <strain evidence="2">JCM 3090</strain>
    </source>
</reference>
<reference evidence="2" key="1">
    <citation type="journal article" date="2014" name="Int. J. Syst. Evol. Microbiol.">
        <title>Complete genome sequence of Corynebacterium casei LMG S-19264T (=DSM 44701T), isolated from a smear-ripened cheese.</title>
        <authorList>
            <consortium name="US DOE Joint Genome Institute (JGI-PGF)"/>
            <person name="Walter F."/>
            <person name="Albersmeier A."/>
            <person name="Kalinowski J."/>
            <person name="Ruckert C."/>
        </authorList>
    </citation>
    <scope>NUCLEOTIDE SEQUENCE</scope>
    <source>
        <strain evidence="2">JCM 3090</strain>
    </source>
</reference>
<comment type="caution">
    <text evidence="2">The sequence shown here is derived from an EMBL/GenBank/DDBJ whole genome shotgun (WGS) entry which is preliminary data.</text>
</comment>
<protein>
    <recommendedName>
        <fullName evidence="1">HTH cro/C1-type domain-containing protein</fullName>
    </recommendedName>
</protein>
<evidence type="ECO:0000313" key="3">
    <source>
        <dbReference type="Proteomes" id="UP000649739"/>
    </source>
</evidence>
<sequence length="412" mass="43790">MDGTFGAALRELRRRRGLTLRRLGERAGYDFSYLSQVERGLRPASPALAEACDRTLNGGGALTAALARPGPDTEMGEAMRRRTLLSGLAALTGTPAASLEATRTMLSVALDGGAGALAVADWQAVALDYAHTFYTTAPATLVDEVGSDLLVLGQLVAGHGDSPAGRDLCGVAGQLAVIMAMSVASLGRARAARRWWTTARAAADRSTDPLVRMWVRDWETVNGLYEGRPIADLLTLADETLAIAPGRACTGAAGVLSGQAQAFALAGRAADAIAALRRLAELTERLPAAVLADEVSMHGWPEFRLRHTESWVYTYLGETAAAYRAQDRAFALYPPELAREQAQMRMHRAACLVLDGDPAGGLAYAHRALDELPAELHNDMLYATARRVIAVLPAGRRDALDLRGRLTLPAAA</sequence>